<proteinExistence type="predicted"/>
<dbReference type="RefSeq" id="WP_171155142.1">
    <property type="nucleotide sequence ID" value="NZ_JABENB010000001.1"/>
</dbReference>
<dbReference type="Gene3D" id="3.40.50.300">
    <property type="entry name" value="P-loop containing nucleotide triphosphate hydrolases"/>
    <property type="match status" value="1"/>
</dbReference>
<feature type="region of interest" description="Disordered" evidence="2">
    <location>
        <begin position="402"/>
        <end position="423"/>
    </location>
</feature>
<evidence type="ECO:0000256" key="2">
    <source>
        <dbReference type="SAM" id="MobiDB-lite"/>
    </source>
</evidence>
<reference evidence="3 4" key="1">
    <citation type="submission" date="2020-05" db="EMBL/GenBank/DDBJ databases">
        <title>Flexivirga sp. ID2601S isolated from air conditioner.</title>
        <authorList>
            <person name="Kim D.H."/>
        </authorList>
    </citation>
    <scope>NUCLEOTIDE SEQUENCE [LARGE SCALE GENOMIC DNA]</scope>
    <source>
        <strain evidence="3 4">ID2601S</strain>
    </source>
</reference>
<dbReference type="Proteomes" id="UP000557772">
    <property type="component" value="Unassembled WGS sequence"/>
</dbReference>
<protein>
    <submittedName>
        <fullName evidence="3">Uncharacterized protein</fullName>
    </submittedName>
</protein>
<evidence type="ECO:0000313" key="3">
    <source>
        <dbReference type="EMBL" id="NNG39934.1"/>
    </source>
</evidence>
<keyword evidence="4" id="KW-1185">Reference proteome</keyword>
<feature type="compositionally biased region" description="Acidic residues" evidence="2">
    <location>
        <begin position="412"/>
        <end position="423"/>
    </location>
</feature>
<name>A0A849AGG9_9MICO</name>
<feature type="coiled-coil region" evidence="1">
    <location>
        <begin position="433"/>
        <end position="474"/>
    </location>
</feature>
<keyword evidence="1" id="KW-0175">Coiled coil</keyword>
<organism evidence="3 4">
    <name type="scientific">Flexivirga aerilata</name>
    <dbReference type="NCBI Taxonomy" id="1656889"/>
    <lineage>
        <taxon>Bacteria</taxon>
        <taxon>Bacillati</taxon>
        <taxon>Actinomycetota</taxon>
        <taxon>Actinomycetes</taxon>
        <taxon>Micrococcales</taxon>
        <taxon>Dermacoccaceae</taxon>
        <taxon>Flexivirga</taxon>
    </lineage>
</organism>
<dbReference type="AlphaFoldDB" id="A0A849AGG9"/>
<dbReference type="InterPro" id="IPR027417">
    <property type="entry name" value="P-loop_NTPase"/>
</dbReference>
<dbReference type="EMBL" id="JABENB010000001">
    <property type="protein sequence ID" value="NNG39934.1"/>
    <property type="molecule type" value="Genomic_DNA"/>
</dbReference>
<sequence>MSTLGDAVVEVLERHKKVIAKDRVETILTDAAVSSTASAGVPAQLRIRRVHVSGTREFQQGEGEDATDVTAPIDLNWTPLDGVNGVGSERNLRGKSSVVHFATWALTGRSHLQADVESWIDHVSAELLVDGVPLFVEFDVADGVPTGSIEVESGGRRTQIGNFSDGNEFESLVGSVMLGRLRLDPIPTFSKDGISHTHTWPTYASSLTVRADQLDPILGPDIHLKTKILQMFVGTSWASMDAQITRALNVLLFERGEHEQRVRTTSTRVPSSALGDAEDRVARALDALTLFDADEPDVDAVYNLAARASERAREARELELQLMAAGAAFTQARSQLRAEQHRKRAVEETAVAQALFNGMKPTACPRCASAVTVEAYEAEVTDHNCSLCHNTLHLDVAVASNAPTPHEHEPAGDDLDDEVEDPQDPLPALTEAVTEADAAVSKLREDYQAAESARVNAEAEANTARASLDRARARTAATQELIAAQATLDALEGLERQVEPEGPDEPDAETSERDEKILVLDTASEVVKGWVKRDQDPMLLKVSEAIADLARRFGVSTLESVSIKGNGNMDIVKGGVKATYSALTHGEKLRIKLSTAIALIQVGFRDNVGRHPGLLFVDSPAAEEIPESVLRTMLEAMIEVAAETELQIVVATTHAATLSDVLDADHLLVATGDDYVW</sequence>
<accession>A0A849AGG9</accession>
<evidence type="ECO:0000313" key="4">
    <source>
        <dbReference type="Proteomes" id="UP000557772"/>
    </source>
</evidence>
<gene>
    <name evidence="3" type="ORF">HJ588_11720</name>
</gene>
<evidence type="ECO:0000256" key="1">
    <source>
        <dbReference type="SAM" id="Coils"/>
    </source>
</evidence>
<comment type="caution">
    <text evidence="3">The sequence shown here is derived from an EMBL/GenBank/DDBJ whole genome shotgun (WGS) entry which is preliminary data.</text>
</comment>